<dbReference type="Gene3D" id="3.40.430.10">
    <property type="entry name" value="Dihydrofolate Reductase, subunit A"/>
    <property type="match status" value="1"/>
</dbReference>
<evidence type="ECO:0000256" key="2">
    <source>
        <dbReference type="ARBA" id="ARBA00009539"/>
    </source>
</evidence>
<accession>A0ABS7X9P6</accession>
<gene>
    <name evidence="11" type="primary">folA</name>
    <name evidence="11" type="ORF">I4W93_011635</name>
</gene>
<evidence type="ECO:0000256" key="6">
    <source>
        <dbReference type="ARBA" id="ARBA00023002"/>
    </source>
</evidence>
<comment type="pathway">
    <text evidence="1 8">Cofactor biosynthesis; tetrahydrofolate biosynthesis; 5,6,7,8-tetrahydrofolate from 7,8-dihydrofolate: step 1/1.</text>
</comment>
<evidence type="ECO:0000313" key="11">
    <source>
        <dbReference type="EMBL" id="MBZ9612247.1"/>
    </source>
</evidence>
<reference evidence="11 12" key="1">
    <citation type="submission" date="2020-12" db="EMBL/GenBank/DDBJ databases">
        <authorList>
            <person name="Ruan W."/>
            <person name="Khan S.A."/>
            <person name="Jeon C.O."/>
        </authorList>
    </citation>
    <scope>NUCLEOTIDE SEQUENCE [LARGE SCALE GENOMIC DNA]</scope>
    <source>
        <strain evidence="11 12">MA-13</strain>
    </source>
</reference>
<evidence type="ECO:0000256" key="4">
    <source>
        <dbReference type="ARBA" id="ARBA00022563"/>
    </source>
</evidence>
<dbReference type="PRINTS" id="PR00070">
    <property type="entry name" value="DHFR"/>
</dbReference>
<comment type="catalytic activity">
    <reaction evidence="8">
        <text>(6S)-5,6,7,8-tetrahydrofolate + NADP(+) = 7,8-dihydrofolate + NADPH + H(+)</text>
        <dbReference type="Rhea" id="RHEA:15009"/>
        <dbReference type="ChEBI" id="CHEBI:15378"/>
        <dbReference type="ChEBI" id="CHEBI:57451"/>
        <dbReference type="ChEBI" id="CHEBI:57453"/>
        <dbReference type="ChEBI" id="CHEBI:57783"/>
        <dbReference type="ChEBI" id="CHEBI:58349"/>
        <dbReference type="EC" id="1.5.1.3"/>
    </reaction>
</comment>
<dbReference type="PIRSF" id="PIRSF000194">
    <property type="entry name" value="DHFR"/>
    <property type="match status" value="1"/>
</dbReference>
<dbReference type="PROSITE" id="PS00075">
    <property type="entry name" value="DHFR_1"/>
    <property type="match status" value="1"/>
</dbReference>
<keyword evidence="6 8" id="KW-0560">Oxidoreductase</keyword>
<keyword evidence="5 8" id="KW-0521">NADP</keyword>
<dbReference type="InterPro" id="IPR012259">
    <property type="entry name" value="DHFR"/>
</dbReference>
<evidence type="ECO:0000313" key="12">
    <source>
        <dbReference type="Proteomes" id="UP000663814"/>
    </source>
</evidence>
<dbReference type="PANTHER" id="PTHR48069:SF3">
    <property type="entry name" value="DIHYDROFOLATE REDUCTASE"/>
    <property type="match status" value="1"/>
</dbReference>
<keyword evidence="12" id="KW-1185">Reference proteome</keyword>
<evidence type="ECO:0000256" key="3">
    <source>
        <dbReference type="ARBA" id="ARBA00012856"/>
    </source>
</evidence>
<dbReference type="InterPro" id="IPR017925">
    <property type="entry name" value="DHFR_CS"/>
</dbReference>
<evidence type="ECO:0000256" key="9">
    <source>
        <dbReference type="RuleBase" id="RU004474"/>
    </source>
</evidence>
<keyword evidence="4 8" id="KW-0554">One-carbon metabolism</keyword>
<dbReference type="CDD" id="cd00209">
    <property type="entry name" value="DHFR"/>
    <property type="match status" value="1"/>
</dbReference>
<sequence>MIISMVAAMAANRVIGKDNAMPWHLPADLKHFKQVTLGKPVVMGRKTFESIGRTLPGRRNVVISRSKPIDACGAEWVNGLQQALDLLQLHPEVMIIGGAEIYTQCLPLAQRLYLTKIALETSGDTYFPDYQAEASWRVVAESEHSADVLNAHSCRFLTLQRQD</sequence>
<dbReference type="PROSITE" id="PS51330">
    <property type="entry name" value="DHFR_2"/>
    <property type="match status" value="1"/>
</dbReference>
<dbReference type="InterPro" id="IPR024072">
    <property type="entry name" value="DHFR-like_dom_sf"/>
</dbReference>
<dbReference type="Pfam" id="PF00186">
    <property type="entry name" value="DHFR_1"/>
    <property type="match status" value="1"/>
</dbReference>
<feature type="domain" description="DHFR" evidence="10">
    <location>
        <begin position="2"/>
        <end position="161"/>
    </location>
</feature>
<name>A0ABS7X9P6_9GAMM</name>
<evidence type="ECO:0000256" key="5">
    <source>
        <dbReference type="ARBA" id="ARBA00022857"/>
    </source>
</evidence>
<evidence type="ECO:0000256" key="7">
    <source>
        <dbReference type="ARBA" id="ARBA00025067"/>
    </source>
</evidence>
<comment type="caution">
    <text evidence="11">The sequence shown here is derived from an EMBL/GenBank/DDBJ whole genome shotgun (WGS) entry which is preliminary data.</text>
</comment>
<dbReference type="SUPFAM" id="SSF53597">
    <property type="entry name" value="Dihydrofolate reductase-like"/>
    <property type="match status" value="1"/>
</dbReference>
<dbReference type="NCBIfam" id="NF008037">
    <property type="entry name" value="PRK10769.1"/>
    <property type="match status" value="1"/>
</dbReference>
<dbReference type="InterPro" id="IPR001796">
    <property type="entry name" value="DHFR_dom"/>
</dbReference>
<evidence type="ECO:0000256" key="8">
    <source>
        <dbReference type="PIRNR" id="PIRNR000194"/>
    </source>
</evidence>
<proteinExistence type="inferred from homology"/>
<evidence type="ECO:0000256" key="1">
    <source>
        <dbReference type="ARBA" id="ARBA00004903"/>
    </source>
</evidence>
<dbReference type="Proteomes" id="UP000663814">
    <property type="component" value="Unassembled WGS sequence"/>
</dbReference>
<dbReference type="EC" id="1.5.1.3" evidence="3 8"/>
<dbReference type="EMBL" id="JAERPS020000004">
    <property type="protein sequence ID" value="MBZ9612247.1"/>
    <property type="molecule type" value="Genomic_DNA"/>
</dbReference>
<protein>
    <recommendedName>
        <fullName evidence="3 8">Dihydrofolate reductase</fullName>
        <ecNumber evidence="3 8">1.5.1.3</ecNumber>
    </recommendedName>
</protein>
<dbReference type="RefSeq" id="WP_205311618.1">
    <property type="nucleotide sequence ID" value="NZ_JAERPS020000004.1"/>
</dbReference>
<comment type="function">
    <text evidence="7 8">Key enzyme in folate metabolism. Catalyzes an essential reaction for de novo glycine and purine synthesis, and for DNA precursor synthesis.</text>
</comment>
<evidence type="ECO:0000259" key="10">
    <source>
        <dbReference type="PROSITE" id="PS51330"/>
    </source>
</evidence>
<reference evidence="11 12" key="2">
    <citation type="submission" date="2021-08" db="EMBL/GenBank/DDBJ databases">
        <title>Rheinheimera aquimaris sp. nov., isolated from seawater of the East Sea in Korea.</title>
        <authorList>
            <person name="Kim K.H."/>
            <person name="Wenting R."/>
            <person name="Kim K.R."/>
            <person name="Jeon C.O."/>
        </authorList>
    </citation>
    <scope>NUCLEOTIDE SEQUENCE [LARGE SCALE GENOMIC DNA]</scope>
    <source>
        <strain evidence="11 12">MA-13</strain>
    </source>
</reference>
<organism evidence="11 12">
    <name type="scientific">Rheinheimera maricola</name>
    <dbReference type="NCBI Taxonomy" id="2793282"/>
    <lineage>
        <taxon>Bacteria</taxon>
        <taxon>Pseudomonadati</taxon>
        <taxon>Pseudomonadota</taxon>
        <taxon>Gammaproteobacteria</taxon>
        <taxon>Chromatiales</taxon>
        <taxon>Chromatiaceae</taxon>
        <taxon>Rheinheimera</taxon>
    </lineage>
</organism>
<dbReference type="PANTHER" id="PTHR48069">
    <property type="entry name" value="DIHYDROFOLATE REDUCTASE"/>
    <property type="match status" value="1"/>
</dbReference>
<comment type="similarity">
    <text evidence="2 8 9">Belongs to the dihydrofolate reductase family.</text>
</comment>